<name>A0A916QM21_9GAMM</name>
<dbReference type="EMBL" id="BMIY01000013">
    <property type="protein sequence ID" value="GFZ82514.1"/>
    <property type="molecule type" value="Genomic_DNA"/>
</dbReference>
<dbReference type="CDD" id="cd10148">
    <property type="entry name" value="CsoR-like_DUF156"/>
    <property type="match status" value="1"/>
</dbReference>
<dbReference type="GO" id="GO:0046872">
    <property type="term" value="F:metal ion binding"/>
    <property type="evidence" value="ECO:0007669"/>
    <property type="project" value="InterPro"/>
</dbReference>
<reference evidence="2" key="2">
    <citation type="submission" date="2020-09" db="EMBL/GenBank/DDBJ databases">
        <authorList>
            <person name="Sun Q."/>
            <person name="Zhou Y."/>
        </authorList>
    </citation>
    <scope>NUCLEOTIDE SEQUENCE</scope>
    <source>
        <strain evidence="2">CGMCC 1.15425</strain>
    </source>
</reference>
<dbReference type="Proteomes" id="UP000627715">
    <property type="component" value="Unassembled WGS sequence"/>
</dbReference>
<evidence type="ECO:0000256" key="1">
    <source>
        <dbReference type="ARBA" id="ARBA00005260"/>
    </source>
</evidence>
<sequence>MKIGHDNYPDRGGYCVDILQQIQATKAALKKVETELLRDHANSCIEGALREGSLDEQRDKIVELVDLFERGR</sequence>
<proteinExistence type="inferred from homology"/>
<dbReference type="InterPro" id="IPR003735">
    <property type="entry name" value="Metal_Tscrpt_repr"/>
</dbReference>
<dbReference type="RefSeq" id="WP_047011335.1">
    <property type="nucleotide sequence ID" value="NZ_BMIY01000013.1"/>
</dbReference>
<gene>
    <name evidence="2" type="ORF">GCM10011403_27580</name>
</gene>
<dbReference type="GO" id="GO:0003677">
    <property type="term" value="F:DNA binding"/>
    <property type="evidence" value="ECO:0007669"/>
    <property type="project" value="InterPro"/>
</dbReference>
<dbReference type="OrthoDB" id="9806052at2"/>
<dbReference type="InterPro" id="IPR038390">
    <property type="entry name" value="Metal_Tscrpt_repr_sf"/>
</dbReference>
<evidence type="ECO:0008006" key="4">
    <source>
        <dbReference type="Google" id="ProtNLM"/>
    </source>
</evidence>
<reference evidence="2" key="1">
    <citation type="journal article" date="2014" name="Int. J. Syst. Evol. Microbiol.">
        <title>Complete genome sequence of Corynebacterium casei LMG S-19264T (=DSM 44701T), isolated from a smear-ripened cheese.</title>
        <authorList>
            <consortium name="US DOE Joint Genome Institute (JGI-PGF)"/>
            <person name="Walter F."/>
            <person name="Albersmeier A."/>
            <person name="Kalinowski J."/>
            <person name="Ruckert C."/>
        </authorList>
    </citation>
    <scope>NUCLEOTIDE SEQUENCE</scope>
    <source>
        <strain evidence="2">CGMCC 1.15425</strain>
    </source>
</reference>
<evidence type="ECO:0000313" key="2">
    <source>
        <dbReference type="EMBL" id="GFZ82514.1"/>
    </source>
</evidence>
<dbReference type="Gene3D" id="1.20.58.1000">
    <property type="entry name" value="Metal-sensitive repressor, helix protomer"/>
    <property type="match status" value="1"/>
</dbReference>
<keyword evidence="3" id="KW-1185">Reference proteome</keyword>
<protein>
    <recommendedName>
        <fullName evidence="4">Transcriptional regulator</fullName>
    </recommendedName>
</protein>
<evidence type="ECO:0000313" key="3">
    <source>
        <dbReference type="Proteomes" id="UP000627715"/>
    </source>
</evidence>
<dbReference type="Pfam" id="PF02583">
    <property type="entry name" value="Trns_repr_metal"/>
    <property type="match status" value="1"/>
</dbReference>
<accession>A0A916QM21</accession>
<comment type="similarity">
    <text evidence="1">Belongs to the FrmR/RcnR family.</text>
</comment>
<comment type="caution">
    <text evidence="2">The sequence shown here is derived from an EMBL/GenBank/DDBJ whole genome shotgun (WGS) entry which is preliminary data.</text>
</comment>
<dbReference type="PANTHER" id="PTHR33677:SF3">
    <property type="entry name" value="COPPER-SENSING TRANSCRIPTIONAL REPRESSOR RICR"/>
    <property type="match status" value="1"/>
</dbReference>
<dbReference type="GO" id="GO:0045892">
    <property type="term" value="P:negative regulation of DNA-templated transcription"/>
    <property type="evidence" value="ECO:0007669"/>
    <property type="project" value="UniProtKB-ARBA"/>
</dbReference>
<dbReference type="PANTHER" id="PTHR33677">
    <property type="entry name" value="TRANSCRIPTIONAL REPRESSOR FRMR-RELATED"/>
    <property type="match status" value="1"/>
</dbReference>
<dbReference type="AlphaFoldDB" id="A0A916QM21"/>
<organism evidence="2 3">
    <name type="scientific">Pseudohongiella nitratireducens</name>
    <dbReference type="NCBI Taxonomy" id="1768907"/>
    <lineage>
        <taxon>Bacteria</taxon>
        <taxon>Pseudomonadati</taxon>
        <taxon>Pseudomonadota</taxon>
        <taxon>Gammaproteobacteria</taxon>
        <taxon>Pseudomonadales</taxon>
        <taxon>Pseudohongiellaceae</taxon>
        <taxon>Pseudohongiella</taxon>
    </lineage>
</organism>